<keyword evidence="1" id="KW-1133">Transmembrane helix</keyword>
<evidence type="ECO:0000256" key="1">
    <source>
        <dbReference type="SAM" id="Phobius"/>
    </source>
</evidence>
<feature type="transmembrane region" description="Helical" evidence="1">
    <location>
        <begin position="17"/>
        <end position="40"/>
    </location>
</feature>
<accession>A0A6A4GT95</accession>
<gene>
    <name evidence="2" type="ORF">BT96DRAFT_926823</name>
</gene>
<keyword evidence="3" id="KW-1185">Reference proteome</keyword>
<evidence type="ECO:0000313" key="3">
    <source>
        <dbReference type="Proteomes" id="UP000799118"/>
    </source>
</evidence>
<protein>
    <submittedName>
        <fullName evidence="2">Uncharacterized protein</fullName>
    </submittedName>
</protein>
<dbReference type="Proteomes" id="UP000799118">
    <property type="component" value="Unassembled WGS sequence"/>
</dbReference>
<sequence>MRSCDIESGQQALGMKVVAVVALFHVRVLALTGSIAFTVVPPVRSVRVHVFGLTRHTIRKTFMQQVLLVVSRRGL</sequence>
<evidence type="ECO:0000313" key="2">
    <source>
        <dbReference type="EMBL" id="KAE9388908.1"/>
    </source>
</evidence>
<reference evidence="2" key="1">
    <citation type="journal article" date="2019" name="Environ. Microbiol.">
        <title>Fungal ecological strategies reflected in gene transcription - a case study of two litter decomposers.</title>
        <authorList>
            <person name="Barbi F."/>
            <person name="Kohler A."/>
            <person name="Barry K."/>
            <person name="Baskaran P."/>
            <person name="Daum C."/>
            <person name="Fauchery L."/>
            <person name="Ihrmark K."/>
            <person name="Kuo A."/>
            <person name="LaButti K."/>
            <person name="Lipzen A."/>
            <person name="Morin E."/>
            <person name="Grigoriev I.V."/>
            <person name="Henrissat B."/>
            <person name="Lindahl B."/>
            <person name="Martin F."/>
        </authorList>
    </citation>
    <scope>NUCLEOTIDE SEQUENCE</scope>
    <source>
        <strain evidence="2">JB14</strain>
    </source>
</reference>
<dbReference type="EMBL" id="ML769720">
    <property type="protein sequence ID" value="KAE9388908.1"/>
    <property type="molecule type" value="Genomic_DNA"/>
</dbReference>
<organism evidence="2 3">
    <name type="scientific">Gymnopus androsaceus JB14</name>
    <dbReference type="NCBI Taxonomy" id="1447944"/>
    <lineage>
        <taxon>Eukaryota</taxon>
        <taxon>Fungi</taxon>
        <taxon>Dikarya</taxon>
        <taxon>Basidiomycota</taxon>
        <taxon>Agaricomycotina</taxon>
        <taxon>Agaricomycetes</taxon>
        <taxon>Agaricomycetidae</taxon>
        <taxon>Agaricales</taxon>
        <taxon>Marasmiineae</taxon>
        <taxon>Omphalotaceae</taxon>
        <taxon>Gymnopus</taxon>
    </lineage>
</organism>
<keyword evidence="1" id="KW-0812">Transmembrane</keyword>
<name>A0A6A4GT95_9AGAR</name>
<dbReference type="AlphaFoldDB" id="A0A6A4GT95"/>
<keyword evidence="1" id="KW-0472">Membrane</keyword>
<proteinExistence type="predicted"/>